<dbReference type="Proteomes" id="UP000830768">
    <property type="component" value="Chromosome 10"/>
</dbReference>
<reference evidence="1" key="1">
    <citation type="submission" date="2021-11" db="EMBL/GenBank/DDBJ databases">
        <title>Fusarium solani-melongenae Genome sequencing and assembly.</title>
        <authorList>
            <person name="Xie S."/>
            <person name="Huang L."/>
            <person name="Zhang X."/>
        </authorList>
    </citation>
    <scope>NUCLEOTIDE SEQUENCE</scope>
    <source>
        <strain evidence="1">CRI 24-3</strain>
    </source>
</reference>
<keyword evidence="2" id="KW-1185">Reference proteome</keyword>
<evidence type="ECO:0000313" key="1">
    <source>
        <dbReference type="EMBL" id="UPL00666.1"/>
    </source>
</evidence>
<sequence>MRSLNFGQDNKDFSDVHLLFEALLGLPDPTTEGSSYEKDDAESTGAPKAIPFEDSADLVTIARGVITVREYAERQSGLKRQFTVRKDIVRLTNQVMICSSFIAVTPSIAASQHYKTYNNQCARAVILDEAAAMHRTDGLIVYWNTPRPIIVVGDEKQLVPTLITANQKDEAGTTFIGSATMLGWGLHLGFPAFHLYKQYRIAHVMFALSLEIVLEFVVNEFKYAESYELTSFSYAGDIRACLPYTANLLLPTDMIEE</sequence>
<accession>A0ACD3ZHG5</accession>
<gene>
    <name evidence="1" type="ORF">LCI18_011600</name>
</gene>
<proteinExistence type="predicted"/>
<protein>
    <submittedName>
        <fullName evidence="1">Uncharacterized protein</fullName>
    </submittedName>
</protein>
<dbReference type="EMBL" id="CP090038">
    <property type="protein sequence ID" value="UPL00666.1"/>
    <property type="molecule type" value="Genomic_DNA"/>
</dbReference>
<name>A0ACD3ZHG5_FUSSC</name>
<organism evidence="1 2">
    <name type="scientific">Fusarium solani subsp. cucurbitae</name>
    <name type="common">Neocosmosporum cucurbitae</name>
    <dbReference type="NCBI Taxonomy" id="2747967"/>
    <lineage>
        <taxon>Eukaryota</taxon>
        <taxon>Fungi</taxon>
        <taxon>Dikarya</taxon>
        <taxon>Ascomycota</taxon>
        <taxon>Pezizomycotina</taxon>
        <taxon>Sordariomycetes</taxon>
        <taxon>Hypocreomycetidae</taxon>
        <taxon>Hypocreales</taxon>
        <taxon>Nectriaceae</taxon>
        <taxon>Fusarium</taxon>
        <taxon>Fusarium solani species complex</taxon>
    </lineage>
</organism>
<evidence type="ECO:0000313" key="2">
    <source>
        <dbReference type="Proteomes" id="UP000830768"/>
    </source>
</evidence>